<name>A0A0G0IPN4_9BACT</name>
<accession>A0A0G0IPN4</accession>
<comment type="caution">
    <text evidence="2">The sequence shown here is derived from an EMBL/GenBank/DDBJ whole genome shotgun (WGS) entry which is preliminary data.</text>
</comment>
<feature type="transmembrane region" description="Helical" evidence="1">
    <location>
        <begin position="12"/>
        <end position="31"/>
    </location>
</feature>
<dbReference type="Proteomes" id="UP000034508">
    <property type="component" value="Unassembled WGS sequence"/>
</dbReference>
<reference evidence="2 3" key="1">
    <citation type="journal article" date="2015" name="Nature">
        <title>rRNA introns, odd ribosomes, and small enigmatic genomes across a large radiation of phyla.</title>
        <authorList>
            <person name="Brown C.T."/>
            <person name="Hug L.A."/>
            <person name="Thomas B.C."/>
            <person name="Sharon I."/>
            <person name="Castelle C.J."/>
            <person name="Singh A."/>
            <person name="Wilkins M.J."/>
            <person name="Williams K.H."/>
            <person name="Banfield J.F."/>
        </authorList>
    </citation>
    <scope>NUCLEOTIDE SEQUENCE [LARGE SCALE GENOMIC DNA]</scope>
</reference>
<keyword evidence="1" id="KW-0812">Transmembrane</keyword>
<protein>
    <submittedName>
        <fullName evidence="2">Uncharacterized protein</fullName>
    </submittedName>
</protein>
<evidence type="ECO:0000256" key="1">
    <source>
        <dbReference type="SAM" id="Phobius"/>
    </source>
</evidence>
<evidence type="ECO:0000313" key="3">
    <source>
        <dbReference type="Proteomes" id="UP000034508"/>
    </source>
</evidence>
<proteinExistence type="predicted"/>
<organism evidence="2 3">
    <name type="scientific">Berkelbacteria bacterium GW2011_GWA1_36_9</name>
    <dbReference type="NCBI Taxonomy" id="1618331"/>
    <lineage>
        <taxon>Bacteria</taxon>
        <taxon>Candidatus Berkelbacteria</taxon>
    </lineage>
</organism>
<gene>
    <name evidence="2" type="ORF">US31_C0012G0027</name>
</gene>
<keyword evidence="1" id="KW-1133">Transmembrane helix</keyword>
<keyword evidence="1" id="KW-0472">Membrane</keyword>
<evidence type="ECO:0000313" key="2">
    <source>
        <dbReference type="EMBL" id="KKQ17986.1"/>
    </source>
</evidence>
<dbReference type="EMBL" id="LBSM01000012">
    <property type="protein sequence ID" value="KKQ17986.1"/>
    <property type="molecule type" value="Genomic_DNA"/>
</dbReference>
<dbReference type="AlphaFoldDB" id="A0A0G0IPN4"/>
<sequence length="89" mass="10278">MKIKLSPRGQKVLVRVILGLGFLCLVTALYFSPFFQNNRYIKAYRIEQQAKKYPAGSNDYARLMAIAEAIRRGQKDYTYTPNFNPVMNP</sequence>